<keyword evidence="3" id="KW-1185">Reference proteome</keyword>
<organism evidence="2 3">
    <name type="scientific">Pelistega ratti</name>
    <dbReference type="NCBI Taxonomy" id="2652177"/>
    <lineage>
        <taxon>Bacteria</taxon>
        <taxon>Pseudomonadati</taxon>
        <taxon>Pseudomonadota</taxon>
        <taxon>Betaproteobacteria</taxon>
        <taxon>Burkholderiales</taxon>
        <taxon>Alcaligenaceae</taxon>
        <taxon>Pelistega</taxon>
    </lineage>
</organism>
<sequence length="375" mass="43071">MKSQNKNKKVLGQNHNLLEIDISAKNNENKNLSSEIVSSDHKEHLSSETAQSNNADITISVDKLMKELKEAVLQPERTLSILEESREFRFFNFFLVFVFSFTLVFFTGMNDFNSESFRSFISHCPLMILLLSLTFAFLHSKLYQFPLTVFTFSAFFAFLMGNFIGSLSGAFGFPVKAISVVVAELNALFILIVAEAMISFYTKSYLQNRLYQGGVKGFLRVLGSYLLSLYLVLIVDVFRPLEKLSIDEKDLWIMFDKQFLLYVPLIIVFSIIRYKFPRLKANTLNLIIFCSIVVLGNFFLGKNTNILSDQLGHLPYEEWRQISETLQSPSIPYWSINYHISSVILWFFIAEGMLFLALLCQDVFWKDSSSEGDIT</sequence>
<evidence type="ECO:0000313" key="2">
    <source>
        <dbReference type="EMBL" id="NEN76328.1"/>
    </source>
</evidence>
<proteinExistence type="predicted"/>
<evidence type="ECO:0000313" key="3">
    <source>
        <dbReference type="Proteomes" id="UP000477651"/>
    </source>
</evidence>
<feature type="transmembrane region" description="Helical" evidence="1">
    <location>
        <begin position="338"/>
        <end position="360"/>
    </location>
</feature>
<accession>A0A6L9Y916</accession>
<dbReference type="Proteomes" id="UP000477651">
    <property type="component" value="Unassembled WGS sequence"/>
</dbReference>
<feature type="transmembrane region" description="Helical" evidence="1">
    <location>
        <begin position="120"/>
        <end position="138"/>
    </location>
</feature>
<dbReference type="EMBL" id="JAAGYR010000016">
    <property type="protein sequence ID" value="NEN76328.1"/>
    <property type="molecule type" value="Genomic_DNA"/>
</dbReference>
<dbReference type="RefSeq" id="WP_163764775.1">
    <property type="nucleotide sequence ID" value="NZ_JAAGYR010000016.1"/>
</dbReference>
<reference evidence="2 3" key="1">
    <citation type="submission" date="2020-02" db="EMBL/GenBank/DDBJ databases">
        <title>Pelistega sp. NLN82 were isolated from wild rodents of the Hainan Island.</title>
        <authorList>
            <person name="Niu N."/>
            <person name="Zhou J."/>
        </authorList>
    </citation>
    <scope>NUCLEOTIDE SEQUENCE [LARGE SCALE GENOMIC DNA]</scope>
    <source>
        <strain evidence="2 3">NLN82</strain>
    </source>
</reference>
<protein>
    <submittedName>
        <fullName evidence="2">Uncharacterized protein</fullName>
    </submittedName>
</protein>
<comment type="caution">
    <text evidence="2">The sequence shown here is derived from an EMBL/GenBank/DDBJ whole genome shotgun (WGS) entry which is preliminary data.</text>
</comment>
<keyword evidence="1" id="KW-1133">Transmembrane helix</keyword>
<keyword evidence="1" id="KW-0812">Transmembrane</keyword>
<name>A0A6L9Y916_9BURK</name>
<feature type="transmembrane region" description="Helical" evidence="1">
    <location>
        <begin position="145"/>
        <end position="165"/>
    </location>
</feature>
<feature type="transmembrane region" description="Helical" evidence="1">
    <location>
        <begin position="259"/>
        <end position="276"/>
    </location>
</feature>
<dbReference type="AlphaFoldDB" id="A0A6L9Y916"/>
<feature type="transmembrane region" description="Helical" evidence="1">
    <location>
        <begin position="218"/>
        <end position="239"/>
    </location>
</feature>
<feature type="transmembrane region" description="Helical" evidence="1">
    <location>
        <begin position="90"/>
        <end position="108"/>
    </location>
</feature>
<evidence type="ECO:0000256" key="1">
    <source>
        <dbReference type="SAM" id="Phobius"/>
    </source>
</evidence>
<keyword evidence="1" id="KW-0472">Membrane</keyword>
<gene>
    <name evidence="2" type="ORF">F9B74_08350</name>
</gene>
<feature type="transmembrane region" description="Helical" evidence="1">
    <location>
        <begin position="283"/>
        <end position="300"/>
    </location>
</feature>
<feature type="transmembrane region" description="Helical" evidence="1">
    <location>
        <begin position="177"/>
        <end position="198"/>
    </location>
</feature>